<reference evidence="4 5" key="1">
    <citation type="submission" date="2011-05" db="EMBL/GenBank/DDBJ databases">
        <title>Whole genome sequence of Microlunatus phosphovorus NM-1.</title>
        <authorList>
            <person name="Hosoyama A."/>
            <person name="Sasaki K."/>
            <person name="Harada T."/>
            <person name="Igarashi R."/>
            <person name="Kawakoshi A."/>
            <person name="Sasagawa M."/>
            <person name="Fukada J."/>
            <person name="Nakamura S."/>
            <person name="Katano Y."/>
            <person name="Hanada S."/>
            <person name="Kamagata Y."/>
            <person name="Nakamura N."/>
            <person name="Yamazaki S."/>
            <person name="Fujita N."/>
        </authorList>
    </citation>
    <scope>NUCLEOTIDE SEQUENCE [LARGE SCALE GENOMIC DNA]</scope>
    <source>
        <strain evidence="5">ATCC 700054 / DSM 10555 / JCM 9379 / NBRC 101784 / NCIMB 13414 / VKM Ac-1990 / NM-1</strain>
    </source>
</reference>
<dbReference type="Proteomes" id="UP000007947">
    <property type="component" value="Chromosome"/>
</dbReference>
<dbReference type="NCBIfam" id="TIGR00666">
    <property type="entry name" value="PBP4"/>
    <property type="match status" value="1"/>
</dbReference>
<dbReference type="InterPro" id="IPR000667">
    <property type="entry name" value="Peptidase_S13"/>
</dbReference>
<dbReference type="GO" id="GO:0004185">
    <property type="term" value="F:serine-type carboxypeptidase activity"/>
    <property type="evidence" value="ECO:0007669"/>
    <property type="project" value="InterPro"/>
</dbReference>
<keyword evidence="5" id="KW-1185">Reference proteome</keyword>
<dbReference type="KEGG" id="mph:MLP_48520"/>
<dbReference type="Pfam" id="PF02113">
    <property type="entry name" value="Peptidase_S13"/>
    <property type="match status" value="2"/>
</dbReference>
<feature type="region of interest" description="Disordered" evidence="3">
    <location>
        <begin position="44"/>
        <end position="97"/>
    </location>
</feature>
<evidence type="ECO:0000256" key="3">
    <source>
        <dbReference type="SAM" id="MobiDB-lite"/>
    </source>
</evidence>
<protein>
    <submittedName>
        <fullName evidence="4">Peptidase S13 family protein</fullName>
    </submittedName>
</protein>
<dbReference type="GO" id="GO:0000270">
    <property type="term" value="P:peptidoglycan metabolic process"/>
    <property type="evidence" value="ECO:0007669"/>
    <property type="project" value="TreeGrafter"/>
</dbReference>
<dbReference type="MEROPS" id="S13.004"/>
<evidence type="ECO:0000256" key="2">
    <source>
        <dbReference type="ARBA" id="ARBA00022801"/>
    </source>
</evidence>
<dbReference type="OrthoDB" id="56883at2"/>
<dbReference type="Gene3D" id="3.40.710.10">
    <property type="entry name" value="DD-peptidase/beta-lactamase superfamily"/>
    <property type="match status" value="1"/>
</dbReference>
<comment type="similarity">
    <text evidence="1">Belongs to the peptidase S13 family.</text>
</comment>
<sequence length="509" mass="51642">MRTYVGLKRLAIGIAAFVVVSALALGLITGTFGRLFGHNSAVAGESAGGSSPAGPASSSGPSEAAGESAPSGSTAGSAGSDVPTTGPTDGAGTNGATASAELPGAVLLAARPGDKPDAATVAARIEAVSRKGVGGVYSGSAVDVGTGKKLFSHRAGVGEIPASVTKILTSSAVLSELGPEHRFTTSVVRSGKQIILVGGGDPYLASKTTAKTYPARASVADLAKLTAAALKKSKVTTVKLGYDASLFSGPSWNPSWPSGYGDQTTRTSALWVDEGRLAGYSPGPRTIDPAGQAARTFAAALEKKGIKVTGVGQAKASKKYAKVAAVRSMPLERIVERVLMVSDNDGAEVLFRQVAIAAGRPGSIKEAQRAMKATLTRLGAWQDGTVIHDGSGLSRDNRISGSTLTRLLRLAAQDSHPELRGVITGLPVAGVEGSLEHRFDGQDSSAARGMVRGKTGTLRQVYSLAGFVRTADGTLVVYAFIANGATSEYAAKNWLDNVSTAVATCGCTG</sequence>
<dbReference type="Gene3D" id="3.50.80.20">
    <property type="entry name" value="D-Ala-D-Ala carboxypeptidase C, peptidase S13"/>
    <property type="match status" value="1"/>
</dbReference>
<dbReference type="SUPFAM" id="SSF56601">
    <property type="entry name" value="beta-lactamase/transpeptidase-like"/>
    <property type="match status" value="1"/>
</dbReference>
<name>F5XFC8_MICPN</name>
<feature type="compositionally biased region" description="Low complexity" evidence="3">
    <location>
        <begin position="44"/>
        <end position="80"/>
    </location>
</feature>
<gene>
    <name evidence="4" type="ordered locus">MLP_48520</name>
</gene>
<keyword evidence="2" id="KW-0378">Hydrolase</keyword>
<evidence type="ECO:0000256" key="1">
    <source>
        <dbReference type="ARBA" id="ARBA00006096"/>
    </source>
</evidence>
<dbReference type="PANTHER" id="PTHR30023">
    <property type="entry name" value="D-ALANYL-D-ALANINE CARBOXYPEPTIDASE"/>
    <property type="match status" value="1"/>
</dbReference>
<accession>F5XFC8</accession>
<evidence type="ECO:0000313" key="5">
    <source>
        <dbReference type="Proteomes" id="UP000007947"/>
    </source>
</evidence>
<dbReference type="HOGENOM" id="CLU_017692_0_2_11"/>
<dbReference type="eggNOG" id="COG2027">
    <property type="taxonomic scope" value="Bacteria"/>
</dbReference>
<evidence type="ECO:0000313" key="4">
    <source>
        <dbReference type="EMBL" id="BAK37866.1"/>
    </source>
</evidence>
<dbReference type="GO" id="GO:0006508">
    <property type="term" value="P:proteolysis"/>
    <property type="evidence" value="ECO:0007669"/>
    <property type="project" value="InterPro"/>
</dbReference>
<dbReference type="STRING" id="1032480.MLP_48520"/>
<organism evidence="4 5">
    <name type="scientific">Microlunatus phosphovorus (strain ATCC 700054 / DSM 10555 / JCM 9379 / NBRC 101784 / NCIMB 13414 / VKM Ac-1990 / NM-1)</name>
    <dbReference type="NCBI Taxonomy" id="1032480"/>
    <lineage>
        <taxon>Bacteria</taxon>
        <taxon>Bacillati</taxon>
        <taxon>Actinomycetota</taxon>
        <taxon>Actinomycetes</taxon>
        <taxon>Propionibacteriales</taxon>
        <taxon>Propionibacteriaceae</taxon>
        <taxon>Microlunatus</taxon>
    </lineage>
</organism>
<dbReference type="InterPro" id="IPR012338">
    <property type="entry name" value="Beta-lactam/transpept-like"/>
</dbReference>
<dbReference type="PANTHER" id="PTHR30023:SF0">
    <property type="entry name" value="PENICILLIN-SENSITIVE CARBOXYPEPTIDASE A"/>
    <property type="match status" value="1"/>
</dbReference>
<dbReference type="EMBL" id="AP012204">
    <property type="protein sequence ID" value="BAK37866.1"/>
    <property type="molecule type" value="Genomic_DNA"/>
</dbReference>
<dbReference type="AlphaFoldDB" id="F5XFC8"/>
<proteinExistence type="inferred from homology"/>
<dbReference type="PRINTS" id="PR00922">
    <property type="entry name" value="DADACBPTASE3"/>
</dbReference>